<evidence type="ECO:0000313" key="1">
    <source>
        <dbReference type="EMBL" id="GGE03397.1"/>
    </source>
</evidence>
<keyword evidence="2" id="KW-1185">Reference proteome</keyword>
<accession>A0A916ZME4</accession>
<dbReference type="RefSeq" id="WP_188908520.1">
    <property type="nucleotide sequence ID" value="NZ_BMIQ01000003.1"/>
</dbReference>
<reference evidence="1" key="1">
    <citation type="journal article" date="2014" name="Int. J. Syst. Evol. Microbiol.">
        <title>Complete genome sequence of Corynebacterium casei LMG S-19264T (=DSM 44701T), isolated from a smear-ripened cheese.</title>
        <authorList>
            <consortium name="US DOE Joint Genome Institute (JGI-PGF)"/>
            <person name="Walter F."/>
            <person name="Albersmeier A."/>
            <person name="Kalinowski J."/>
            <person name="Ruckert C."/>
        </authorList>
    </citation>
    <scope>NUCLEOTIDE SEQUENCE</scope>
    <source>
        <strain evidence="1">CGMCC 1.15367</strain>
    </source>
</reference>
<gene>
    <name evidence="1" type="ORF">GCM10011390_22840</name>
</gene>
<dbReference type="AlphaFoldDB" id="A0A916ZME4"/>
<dbReference type="Gene3D" id="3.40.50.720">
    <property type="entry name" value="NAD(P)-binding Rossmann-like Domain"/>
    <property type="match status" value="1"/>
</dbReference>
<reference evidence="1" key="2">
    <citation type="submission" date="2020-09" db="EMBL/GenBank/DDBJ databases">
        <authorList>
            <person name="Sun Q."/>
            <person name="Zhou Y."/>
        </authorList>
    </citation>
    <scope>NUCLEOTIDE SEQUENCE</scope>
    <source>
        <strain evidence="1">CGMCC 1.15367</strain>
    </source>
</reference>
<name>A0A916ZME4_9HYPH</name>
<evidence type="ECO:0000313" key="2">
    <source>
        <dbReference type="Proteomes" id="UP000644699"/>
    </source>
</evidence>
<organism evidence="1 2">
    <name type="scientific">Aureimonas endophytica</name>
    <dbReference type="NCBI Taxonomy" id="2027858"/>
    <lineage>
        <taxon>Bacteria</taxon>
        <taxon>Pseudomonadati</taxon>
        <taxon>Pseudomonadota</taxon>
        <taxon>Alphaproteobacteria</taxon>
        <taxon>Hyphomicrobiales</taxon>
        <taxon>Aurantimonadaceae</taxon>
        <taxon>Aureimonas</taxon>
    </lineage>
</organism>
<sequence length="143" mass="15339">MSNWDTMIDAARQGVLPSMFPADFELPMVAPVDLGKEAASLLRQAPEHTATSHTEGPERYTPRDVAHAFAAGLGHPVDVAVTHRAEWVDTFRKLGFSEKAACSFAGMTAATLDGGADKPFHAKQGQTSLADYIGNLIGRMEVN</sequence>
<protein>
    <submittedName>
        <fullName evidence="1">Uncharacterized protein</fullName>
    </submittedName>
</protein>
<dbReference type="Gene3D" id="3.90.25.10">
    <property type="entry name" value="UDP-galactose 4-epimerase, domain 1"/>
    <property type="match status" value="1"/>
</dbReference>
<proteinExistence type="predicted"/>
<comment type="caution">
    <text evidence="1">The sequence shown here is derived from an EMBL/GenBank/DDBJ whole genome shotgun (WGS) entry which is preliminary data.</text>
</comment>
<dbReference type="EMBL" id="BMIQ01000003">
    <property type="protein sequence ID" value="GGE03397.1"/>
    <property type="molecule type" value="Genomic_DNA"/>
</dbReference>
<dbReference type="Proteomes" id="UP000644699">
    <property type="component" value="Unassembled WGS sequence"/>
</dbReference>